<keyword evidence="3" id="KW-1185">Reference proteome</keyword>
<organism evidence="4">
    <name type="scientific">Onchocerca flexuosa</name>
    <dbReference type="NCBI Taxonomy" id="387005"/>
    <lineage>
        <taxon>Eukaryota</taxon>
        <taxon>Metazoa</taxon>
        <taxon>Ecdysozoa</taxon>
        <taxon>Nematoda</taxon>
        <taxon>Chromadorea</taxon>
        <taxon>Rhabditida</taxon>
        <taxon>Spirurina</taxon>
        <taxon>Spiruromorpha</taxon>
        <taxon>Filarioidea</taxon>
        <taxon>Onchocercidae</taxon>
        <taxon>Onchocerca</taxon>
    </lineage>
</organism>
<dbReference type="WBParaSite" id="OFLC_0001204101-mRNA-1">
    <property type="protein sequence ID" value="OFLC_0001204101-mRNA-1"/>
    <property type="gene ID" value="OFLC_0001204101"/>
</dbReference>
<sequence length="51" mass="5869">MTIMRCSMQSVFVNTHSAFGLNRSFIMRKKKLNGVFTILMKSITTNILMNL</sequence>
<keyword evidence="1" id="KW-0812">Transmembrane</keyword>
<proteinExistence type="predicted"/>
<evidence type="ECO:0000256" key="1">
    <source>
        <dbReference type="SAM" id="Phobius"/>
    </source>
</evidence>
<protein>
    <submittedName>
        <fullName evidence="2 4">Uncharacterized protein</fullName>
    </submittedName>
</protein>
<evidence type="ECO:0000313" key="4">
    <source>
        <dbReference type="WBParaSite" id="OFLC_0001204101-mRNA-1"/>
    </source>
</evidence>
<reference evidence="2 3" key="2">
    <citation type="submission" date="2018-11" db="EMBL/GenBank/DDBJ databases">
        <authorList>
            <consortium name="Pathogen Informatics"/>
        </authorList>
    </citation>
    <scope>NUCLEOTIDE SEQUENCE [LARGE SCALE GENOMIC DNA]</scope>
</reference>
<dbReference type="AlphaFoldDB" id="A0A183HX29"/>
<evidence type="ECO:0000313" key="3">
    <source>
        <dbReference type="Proteomes" id="UP000267606"/>
    </source>
</evidence>
<evidence type="ECO:0000313" key="2">
    <source>
        <dbReference type="EMBL" id="VDO81397.1"/>
    </source>
</evidence>
<dbReference type="Proteomes" id="UP000267606">
    <property type="component" value="Unassembled WGS sequence"/>
</dbReference>
<name>A0A183HX29_9BILA</name>
<dbReference type="EMBL" id="UZAJ01018183">
    <property type="protein sequence ID" value="VDO81397.1"/>
    <property type="molecule type" value="Genomic_DNA"/>
</dbReference>
<reference evidence="4" key="1">
    <citation type="submission" date="2016-06" db="UniProtKB">
        <authorList>
            <consortium name="WormBaseParasite"/>
        </authorList>
    </citation>
    <scope>IDENTIFICATION</scope>
</reference>
<keyword evidence="1" id="KW-1133">Transmembrane helix</keyword>
<accession>A0A183HX29</accession>
<gene>
    <name evidence="2" type="ORF">OFLC_LOCUS12040</name>
</gene>
<keyword evidence="1" id="KW-0472">Membrane</keyword>
<feature type="transmembrane region" description="Helical" evidence="1">
    <location>
        <begin position="32"/>
        <end position="49"/>
    </location>
</feature>